<evidence type="ECO:0000313" key="3">
    <source>
        <dbReference type="EMBL" id="MBB3764574.1"/>
    </source>
</evidence>
<gene>
    <name evidence="3" type="ORF">FHS50_001636</name>
</gene>
<comment type="caution">
    <text evidence="3">The sequence shown here is derived from an EMBL/GenBank/DDBJ whole genome shotgun (WGS) entry which is preliminary data.</text>
</comment>
<keyword evidence="4" id="KW-1185">Reference proteome</keyword>
<dbReference type="EMBL" id="JACICF010000002">
    <property type="protein sequence ID" value="MBB3764574.1"/>
    <property type="molecule type" value="Genomic_DNA"/>
</dbReference>
<reference evidence="3 4" key="1">
    <citation type="submission" date="2020-08" db="EMBL/GenBank/DDBJ databases">
        <title>Genomic Encyclopedia of Type Strains, Phase IV (KMG-IV): sequencing the most valuable type-strain genomes for metagenomic binning, comparative biology and taxonomic classification.</title>
        <authorList>
            <person name="Goeker M."/>
        </authorList>
    </citation>
    <scope>NUCLEOTIDE SEQUENCE [LARGE SCALE GENOMIC DNA]</scope>
    <source>
        <strain evidence="3 4">DSM 24194</strain>
    </source>
</reference>
<feature type="region of interest" description="Disordered" evidence="1">
    <location>
        <begin position="32"/>
        <end position="52"/>
    </location>
</feature>
<feature type="signal peptide" evidence="2">
    <location>
        <begin position="1"/>
        <end position="20"/>
    </location>
</feature>
<dbReference type="AlphaFoldDB" id="A0A839Z722"/>
<sequence length="93" mass="10142">MRNVIIAAFMVAGIPAMAYAAGPAEEAAAAEAAKKTQEEKGGPNAYVCKKMPPPVGTRLRARQICKTQAEWDMMEEDTQDGLRKMQRKPFQGS</sequence>
<proteinExistence type="predicted"/>
<dbReference type="RefSeq" id="WP_183933964.1">
    <property type="nucleotide sequence ID" value="NZ_JACICF010000002.1"/>
</dbReference>
<feature type="chain" id="PRO_5032702861" evidence="2">
    <location>
        <begin position="21"/>
        <end position="93"/>
    </location>
</feature>
<evidence type="ECO:0000256" key="1">
    <source>
        <dbReference type="SAM" id="MobiDB-lite"/>
    </source>
</evidence>
<dbReference type="Proteomes" id="UP000578569">
    <property type="component" value="Unassembled WGS sequence"/>
</dbReference>
<accession>A0A839Z722</accession>
<evidence type="ECO:0000256" key="2">
    <source>
        <dbReference type="SAM" id="SignalP"/>
    </source>
</evidence>
<evidence type="ECO:0000313" key="4">
    <source>
        <dbReference type="Proteomes" id="UP000578569"/>
    </source>
</evidence>
<keyword evidence="2" id="KW-0732">Signal</keyword>
<name>A0A839Z722_9SPHN</name>
<organism evidence="3 4">
    <name type="scientific">Sphingomicrobium lutaoense</name>
    <dbReference type="NCBI Taxonomy" id="515949"/>
    <lineage>
        <taxon>Bacteria</taxon>
        <taxon>Pseudomonadati</taxon>
        <taxon>Pseudomonadota</taxon>
        <taxon>Alphaproteobacteria</taxon>
        <taxon>Sphingomonadales</taxon>
        <taxon>Sphingomonadaceae</taxon>
        <taxon>Sphingomicrobium</taxon>
    </lineage>
</organism>
<feature type="compositionally biased region" description="Basic and acidic residues" evidence="1">
    <location>
        <begin position="32"/>
        <end position="41"/>
    </location>
</feature>
<protein>
    <submittedName>
        <fullName evidence="3">Uncharacterized protein</fullName>
    </submittedName>
</protein>